<evidence type="ECO:0000313" key="3">
    <source>
        <dbReference type="Proteomes" id="UP000265520"/>
    </source>
</evidence>
<keyword evidence="1" id="KW-0175">Coiled coil</keyword>
<comment type="caution">
    <text evidence="2">The sequence shown here is derived from an EMBL/GenBank/DDBJ whole genome shotgun (WGS) entry which is preliminary data.</text>
</comment>
<proteinExistence type="predicted"/>
<sequence>TSLKEASDTLERCYTSGAKVKKVKLQALRRKYEHAEMEEQEKVEHFFNRVRINLAMNLISHGRSKHIETRFRFIKYHVKKEKIGLFHCPTEIQEADILTKALKHDKFKELRNKLGVVSFEHLN</sequence>
<evidence type="ECO:0000313" key="2">
    <source>
        <dbReference type="EMBL" id="MCI11058.1"/>
    </source>
</evidence>
<dbReference type="EMBL" id="LXQA010078691">
    <property type="protein sequence ID" value="MCI11058.1"/>
    <property type="molecule type" value="Genomic_DNA"/>
</dbReference>
<dbReference type="Proteomes" id="UP000265520">
    <property type="component" value="Unassembled WGS sequence"/>
</dbReference>
<dbReference type="CDD" id="cd09272">
    <property type="entry name" value="RNase_HI_RT_Ty1"/>
    <property type="match status" value="1"/>
</dbReference>
<dbReference type="AlphaFoldDB" id="A0A392PG48"/>
<accession>A0A392PG48</accession>
<reference evidence="2 3" key="1">
    <citation type="journal article" date="2018" name="Front. Plant Sci.">
        <title>Red Clover (Trifolium pratense) and Zigzag Clover (T. medium) - A Picture of Genomic Similarities and Differences.</title>
        <authorList>
            <person name="Dluhosova J."/>
            <person name="Istvanek J."/>
            <person name="Nedelnik J."/>
            <person name="Repkova J."/>
        </authorList>
    </citation>
    <scope>NUCLEOTIDE SEQUENCE [LARGE SCALE GENOMIC DNA]</scope>
    <source>
        <strain evidence="3">cv. 10/8</strain>
        <tissue evidence="2">Leaf</tissue>
    </source>
</reference>
<organism evidence="2 3">
    <name type="scientific">Trifolium medium</name>
    <dbReference type="NCBI Taxonomy" id="97028"/>
    <lineage>
        <taxon>Eukaryota</taxon>
        <taxon>Viridiplantae</taxon>
        <taxon>Streptophyta</taxon>
        <taxon>Embryophyta</taxon>
        <taxon>Tracheophyta</taxon>
        <taxon>Spermatophyta</taxon>
        <taxon>Magnoliopsida</taxon>
        <taxon>eudicotyledons</taxon>
        <taxon>Gunneridae</taxon>
        <taxon>Pentapetalae</taxon>
        <taxon>rosids</taxon>
        <taxon>fabids</taxon>
        <taxon>Fabales</taxon>
        <taxon>Fabaceae</taxon>
        <taxon>Papilionoideae</taxon>
        <taxon>50 kb inversion clade</taxon>
        <taxon>NPAAA clade</taxon>
        <taxon>Hologalegina</taxon>
        <taxon>IRL clade</taxon>
        <taxon>Trifolieae</taxon>
        <taxon>Trifolium</taxon>
    </lineage>
</organism>
<evidence type="ECO:0000256" key="1">
    <source>
        <dbReference type="SAM" id="Coils"/>
    </source>
</evidence>
<keyword evidence="3" id="KW-1185">Reference proteome</keyword>
<protein>
    <submittedName>
        <fullName evidence="2">Copia protein</fullName>
    </submittedName>
</protein>
<name>A0A392PG48_9FABA</name>
<feature type="coiled-coil region" evidence="1">
    <location>
        <begin position="18"/>
        <end position="45"/>
    </location>
</feature>
<feature type="non-terminal residue" evidence="2">
    <location>
        <position position="1"/>
    </location>
</feature>